<sequence length="680" mass="73779">MSASSLRYLLARLGIVEARVRRAVAQRRVGDPQPDDPFRGLYLSDDAVDRLLRTQHEPVGPDQPESHGVIDADTAAAAAQADGKEVRLARVVDAFGLDALDVEILLVALIPDVDARFEWLYGYLNDDVTRRRATVGLALSLCGVPAAAAEGRARFAATAALVRGGLIAVDDADRPLLSRTLRVPDRVVGYLLGDNTPEPELRRAISPEPPCPDTADPRLVAALRTRAPLLYLRERPGGGGVAAAVAATRHHDRAVLIIDLRRVAEHSDLLSAAVLEARLTGAVLIAAGIDVFTERPETIRQIAEASTCVVLVGTAVWDPEWVTRQPLTFDIEPPNAEDRTRMWRSTLDDLLPDELDPAGATMQFVLTPEQVARAAAAAAAYAELSGRPVSAADLRRGARAQNGAGLEHLARRIEPGVGWSDLVLPAPVLDQLREVALRARQRALVLDEWRMRPGGGRGRGVTALFAGDSGTGKTMSAEVIAADLGLDLYTVNLATVVDKYIGETEKNLERIFVAAAGVNAVLLFDEADALFGRRTEVRDSHDRYANIESAYLLQRLESFDGLAILATNLRANLDDAFTRRLDVVVNYTLPDESARRSLWERCIGTRIPRAADLDLDFCARGFELSGGNIRSAVVTAAYSAAEAGRELRTADLVTGVHREYRKLGRLTLATEFGEYHEALR</sequence>
<dbReference type="GO" id="GO:0005524">
    <property type="term" value="F:ATP binding"/>
    <property type="evidence" value="ECO:0007669"/>
    <property type="project" value="UniProtKB-KW"/>
</dbReference>
<dbReference type="InterPro" id="IPR003593">
    <property type="entry name" value="AAA+_ATPase"/>
</dbReference>
<dbReference type="RefSeq" id="WP_327096480.1">
    <property type="nucleotide sequence ID" value="NZ_CP109149.1"/>
</dbReference>
<dbReference type="InterPro" id="IPR050221">
    <property type="entry name" value="26S_Proteasome_ATPase"/>
</dbReference>
<dbReference type="InterPro" id="IPR054472">
    <property type="entry name" value="WHD"/>
</dbReference>
<accession>A0ABZ1YJ83</accession>
<evidence type="ECO:0000256" key="1">
    <source>
        <dbReference type="ARBA" id="ARBA00006914"/>
    </source>
</evidence>
<organism evidence="5 6">
    <name type="scientific">Nocardia vinacea</name>
    <dbReference type="NCBI Taxonomy" id="96468"/>
    <lineage>
        <taxon>Bacteria</taxon>
        <taxon>Bacillati</taxon>
        <taxon>Actinomycetota</taxon>
        <taxon>Actinomycetes</taxon>
        <taxon>Mycobacteriales</taxon>
        <taxon>Nocardiaceae</taxon>
        <taxon>Nocardia</taxon>
    </lineage>
</organism>
<keyword evidence="6" id="KW-1185">Reference proteome</keyword>
<keyword evidence="3 5" id="KW-0067">ATP-binding</keyword>
<dbReference type="InterPro" id="IPR027417">
    <property type="entry name" value="P-loop_NTPase"/>
</dbReference>
<name>A0ABZ1YJ83_9NOCA</name>
<evidence type="ECO:0000313" key="5">
    <source>
        <dbReference type="EMBL" id="WUV43284.1"/>
    </source>
</evidence>
<evidence type="ECO:0000256" key="2">
    <source>
        <dbReference type="ARBA" id="ARBA00022741"/>
    </source>
</evidence>
<proteinExistence type="inferred from homology"/>
<dbReference type="Proteomes" id="UP001432062">
    <property type="component" value="Chromosome"/>
</dbReference>
<dbReference type="CDD" id="cd19481">
    <property type="entry name" value="RecA-like_protease"/>
    <property type="match status" value="1"/>
</dbReference>
<dbReference type="SMART" id="SM00382">
    <property type="entry name" value="AAA"/>
    <property type="match status" value="1"/>
</dbReference>
<gene>
    <name evidence="5" type="ORF">OG563_29140</name>
</gene>
<protein>
    <submittedName>
        <fullName evidence="5">ATP-binding protein</fullName>
    </submittedName>
</protein>
<evidence type="ECO:0000313" key="6">
    <source>
        <dbReference type="Proteomes" id="UP001432062"/>
    </source>
</evidence>
<dbReference type="EMBL" id="CP109441">
    <property type="protein sequence ID" value="WUV43284.1"/>
    <property type="molecule type" value="Genomic_DNA"/>
</dbReference>
<comment type="similarity">
    <text evidence="1">Belongs to the AAA ATPase family.</text>
</comment>
<evidence type="ECO:0000256" key="3">
    <source>
        <dbReference type="ARBA" id="ARBA00022840"/>
    </source>
</evidence>
<dbReference type="SUPFAM" id="SSF52540">
    <property type="entry name" value="P-loop containing nucleoside triphosphate hydrolases"/>
    <property type="match status" value="1"/>
</dbReference>
<dbReference type="InterPro" id="IPR003959">
    <property type="entry name" value="ATPase_AAA_core"/>
</dbReference>
<feature type="domain" description="AAA+ ATPase" evidence="4">
    <location>
        <begin position="459"/>
        <end position="591"/>
    </location>
</feature>
<dbReference type="Pfam" id="PF22977">
    <property type="entry name" value="WHD"/>
    <property type="match status" value="1"/>
</dbReference>
<dbReference type="PANTHER" id="PTHR23073">
    <property type="entry name" value="26S PROTEASOME REGULATORY SUBUNIT"/>
    <property type="match status" value="1"/>
</dbReference>
<dbReference type="Gene3D" id="3.40.50.300">
    <property type="entry name" value="P-loop containing nucleotide triphosphate hydrolases"/>
    <property type="match status" value="1"/>
</dbReference>
<reference evidence="5" key="1">
    <citation type="submission" date="2022-10" db="EMBL/GenBank/DDBJ databases">
        <title>The complete genomes of actinobacterial strains from the NBC collection.</title>
        <authorList>
            <person name="Joergensen T.S."/>
            <person name="Alvarez Arevalo M."/>
            <person name="Sterndorff E.B."/>
            <person name="Faurdal D."/>
            <person name="Vuksanovic O."/>
            <person name="Mourched A.-S."/>
            <person name="Charusanti P."/>
            <person name="Shaw S."/>
            <person name="Blin K."/>
            <person name="Weber T."/>
        </authorList>
    </citation>
    <scope>NUCLEOTIDE SEQUENCE</scope>
    <source>
        <strain evidence="5">NBC_01482</strain>
    </source>
</reference>
<dbReference type="Pfam" id="PF00004">
    <property type="entry name" value="AAA"/>
    <property type="match status" value="1"/>
</dbReference>
<evidence type="ECO:0000259" key="4">
    <source>
        <dbReference type="SMART" id="SM00382"/>
    </source>
</evidence>
<keyword evidence="2" id="KW-0547">Nucleotide-binding</keyword>